<evidence type="ECO:0000256" key="5">
    <source>
        <dbReference type="ARBA" id="ARBA00023141"/>
    </source>
</evidence>
<dbReference type="EC" id="1.1.1.25" evidence="1"/>
<dbReference type="InterPro" id="IPR041121">
    <property type="entry name" value="SDH_C"/>
</dbReference>
<dbReference type="Pfam" id="PF18317">
    <property type="entry name" value="SDH_C"/>
    <property type="match status" value="1"/>
</dbReference>
<dbReference type="InterPro" id="IPR006151">
    <property type="entry name" value="Shikm_DH/Glu-tRNA_Rdtase"/>
</dbReference>
<dbReference type="InterPro" id="IPR046346">
    <property type="entry name" value="Aminoacid_DH-like_N_sf"/>
</dbReference>
<dbReference type="GO" id="GO:0009073">
    <property type="term" value="P:aromatic amino acid family biosynthetic process"/>
    <property type="evidence" value="ECO:0007669"/>
    <property type="project" value="UniProtKB-KW"/>
</dbReference>
<dbReference type="NCBIfam" id="NF001312">
    <property type="entry name" value="PRK00258.1-4"/>
    <property type="match status" value="1"/>
</dbReference>
<dbReference type="Gene3D" id="3.40.50.10860">
    <property type="entry name" value="Leucine Dehydrogenase, chain A, domain 1"/>
    <property type="match status" value="1"/>
</dbReference>
<evidence type="ECO:0000256" key="2">
    <source>
        <dbReference type="ARBA" id="ARBA00022605"/>
    </source>
</evidence>
<dbReference type="PANTHER" id="PTHR21089">
    <property type="entry name" value="SHIKIMATE DEHYDROGENASE"/>
    <property type="match status" value="1"/>
</dbReference>
<feature type="domain" description="Shikimate dehydrogenase substrate binding N-terminal" evidence="7">
    <location>
        <begin position="13"/>
        <end position="95"/>
    </location>
</feature>
<dbReference type="UniPathway" id="UPA00053">
    <property type="reaction ID" value="UER00087"/>
</dbReference>
<dbReference type="GO" id="GO:0008652">
    <property type="term" value="P:amino acid biosynthetic process"/>
    <property type="evidence" value="ECO:0007669"/>
    <property type="project" value="UniProtKB-KW"/>
</dbReference>
<dbReference type="GO" id="GO:0019632">
    <property type="term" value="P:shikimate metabolic process"/>
    <property type="evidence" value="ECO:0007669"/>
    <property type="project" value="InterPro"/>
</dbReference>
<dbReference type="InterPro" id="IPR022893">
    <property type="entry name" value="Shikimate_DH_fam"/>
</dbReference>
<accession>A0A3B0SWV3</accession>
<evidence type="ECO:0000256" key="3">
    <source>
        <dbReference type="ARBA" id="ARBA00022857"/>
    </source>
</evidence>
<dbReference type="GO" id="GO:0004764">
    <property type="term" value="F:shikimate 3-dehydrogenase (NADP+) activity"/>
    <property type="evidence" value="ECO:0007669"/>
    <property type="project" value="UniProtKB-EC"/>
</dbReference>
<dbReference type="AlphaFoldDB" id="A0A3B0SWV3"/>
<dbReference type="Gene3D" id="3.40.50.720">
    <property type="entry name" value="NAD(P)-binding Rossmann-like Domain"/>
    <property type="match status" value="1"/>
</dbReference>
<sequence>MTSHSDNQKIVGVVGWPVSHSLSPRLHGYWLRKYNIDGDYRTFEVKPPDLGSFLKTIPEKNIIGLNLTVPHKEIVFPYLDEVDEVARRIGAVNVITVRNGKLSGSNTDGFGFLANLKNTAPAWSAQNGPAVVVGAGGAARAIIVSLLDDGISEIRLINRTRKRADRLAENYDDPRITVCDWPDRADKLSGAGLLVNTTSLGMTGQPPLDINLSNLPEMAVVYDIVYSPLETALLKQAKARGNVCVDGLGMLLYQAAPAFRVWFGQEVSVDQGLRQHVLLGLDHEK</sequence>
<dbReference type="HAMAP" id="MF_00222">
    <property type="entry name" value="Shikimate_DH_AroE"/>
    <property type="match status" value="1"/>
</dbReference>
<dbReference type="PANTHER" id="PTHR21089:SF1">
    <property type="entry name" value="BIFUNCTIONAL 3-DEHYDROQUINATE DEHYDRATASE_SHIKIMATE DEHYDROGENASE, CHLOROPLASTIC"/>
    <property type="match status" value="1"/>
</dbReference>
<keyword evidence="4 9" id="KW-0560">Oxidoreductase</keyword>
<dbReference type="SUPFAM" id="SSF53223">
    <property type="entry name" value="Aminoacid dehydrogenase-like, N-terminal domain"/>
    <property type="match status" value="1"/>
</dbReference>
<proteinExistence type="inferred from homology"/>
<evidence type="ECO:0000256" key="1">
    <source>
        <dbReference type="ARBA" id="ARBA00012962"/>
    </source>
</evidence>
<evidence type="ECO:0000259" key="6">
    <source>
        <dbReference type="Pfam" id="PF01488"/>
    </source>
</evidence>
<name>A0A3B0SWV3_9ZZZZ</name>
<protein>
    <recommendedName>
        <fullName evidence="1">shikimate dehydrogenase (NADP(+))</fullName>
        <ecNumber evidence="1">1.1.1.25</ecNumber>
    </recommendedName>
</protein>
<evidence type="ECO:0000313" key="9">
    <source>
        <dbReference type="EMBL" id="VAW06782.1"/>
    </source>
</evidence>
<evidence type="ECO:0000256" key="4">
    <source>
        <dbReference type="ARBA" id="ARBA00023002"/>
    </source>
</evidence>
<dbReference type="Pfam" id="PF01488">
    <property type="entry name" value="Shikimate_DH"/>
    <property type="match status" value="1"/>
</dbReference>
<evidence type="ECO:0000259" key="7">
    <source>
        <dbReference type="Pfam" id="PF08501"/>
    </source>
</evidence>
<dbReference type="InterPro" id="IPR013708">
    <property type="entry name" value="Shikimate_DH-bd_N"/>
</dbReference>
<dbReference type="GO" id="GO:0009423">
    <property type="term" value="P:chorismate biosynthetic process"/>
    <property type="evidence" value="ECO:0007669"/>
    <property type="project" value="UniProtKB-UniPathway"/>
</dbReference>
<dbReference type="InterPro" id="IPR036291">
    <property type="entry name" value="NAD(P)-bd_dom_sf"/>
</dbReference>
<gene>
    <name evidence="9" type="ORF">MNBD_ALPHA01-760</name>
</gene>
<feature type="domain" description="SDH C-terminal" evidence="8">
    <location>
        <begin position="247"/>
        <end position="271"/>
    </location>
</feature>
<dbReference type="Pfam" id="PF08501">
    <property type="entry name" value="Shikimate_dh_N"/>
    <property type="match status" value="1"/>
</dbReference>
<keyword evidence="2" id="KW-0028">Amino-acid biosynthesis</keyword>
<feature type="domain" description="Quinate/shikimate 5-dehydrogenase/glutamyl-tRNA reductase" evidence="6">
    <location>
        <begin position="129"/>
        <end position="198"/>
    </location>
</feature>
<dbReference type="InterPro" id="IPR011342">
    <property type="entry name" value="Shikimate_DH"/>
</dbReference>
<keyword evidence="3" id="KW-0521">NADP</keyword>
<organism evidence="9">
    <name type="scientific">hydrothermal vent metagenome</name>
    <dbReference type="NCBI Taxonomy" id="652676"/>
    <lineage>
        <taxon>unclassified sequences</taxon>
        <taxon>metagenomes</taxon>
        <taxon>ecological metagenomes</taxon>
    </lineage>
</organism>
<dbReference type="GO" id="GO:0005829">
    <property type="term" value="C:cytosol"/>
    <property type="evidence" value="ECO:0007669"/>
    <property type="project" value="TreeGrafter"/>
</dbReference>
<dbReference type="SUPFAM" id="SSF51735">
    <property type="entry name" value="NAD(P)-binding Rossmann-fold domains"/>
    <property type="match status" value="1"/>
</dbReference>
<dbReference type="EMBL" id="UOEJ01000251">
    <property type="protein sequence ID" value="VAW06782.1"/>
    <property type="molecule type" value="Genomic_DNA"/>
</dbReference>
<evidence type="ECO:0000259" key="8">
    <source>
        <dbReference type="Pfam" id="PF18317"/>
    </source>
</evidence>
<keyword evidence="5" id="KW-0057">Aromatic amino acid biosynthesis</keyword>
<reference evidence="9" key="1">
    <citation type="submission" date="2018-06" db="EMBL/GenBank/DDBJ databases">
        <authorList>
            <person name="Zhirakovskaya E."/>
        </authorList>
    </citation>
    <scope>NUCLEOTIDE SEQUENCE</scope>
</reference>
<dbReference type="GO" id="GO:0050661">
    <property type="term" value="F:NADP binding"/>
    <property type="evidence" value="ECO:0007669"/>
    <property type="project" value="InterPro"/>
</dbReference>
<dbReference type="CDD" id="cd01065">
    <property type="entry name" value="NAD_bind_Shikimate_DH"/>
    <property type="match status" value="1"/>
</dbReference>
<dbReference type="NCBIfam" id="TIGR00507">
    <property type="entry name" value="aroE"/>
    <property type="match status" value="1"/>
</dbReference>